<protein>
    <recommendedName>
        <fullName evidence="2">Rad50/SbcC-type AAA domain-containing protein</fullName>
    </recommendedName>
</protein>
<dbReference type="Pfam" id="PF13476">
    <property type="entry name" value="AAA_23"/>
    <property type="match status" value="1"/>
</dbReference>
<proteinExistence type="predicted"/>
<accession>A0A1U7EXU2</accession>
<dbReference type="PANTHER" id="PTHR41259">
    <property type="entry name" value="DOUBLE-STRAND BREAK REPAIR RAD50 ATPASE, PUTATIVE-RELATED"/>
    <property type="match status" value="1"/>
</dbReference>
<dbReference type="AlphaFoldDB" id="A0A1U7EXU2"/>
<dbReference type="PANTHER" id="PTHR41259:SF1">
    <property type="entry name" value="DOUBLE-STRAND BREAK REPAIR RAD50 ATPASE, PUTATIVE-RELATED"/>
    <property type="match status" value="1"/>
</dbReference>
<dbReference type="InterPro" id="IPR027417">
    <property type="entry name" value="P-loop_NTPase"/>
</dbReference>
<dbReference type="SUPFAM" id="SSF52540">
    <property type="entry name" value="P-loop containing nucleoside triphosphate hydrolases"/>
    <property type="match status" value="2"/>
</dbReference>
<dbReference type="EnsemblBacteria" id="CAI50032">
    <property type="protein sequence ID" value="CAI50032"/>
    <property type="gene ID" value="NP_3882A"/>
</dbReference>
<feature type="coiled-coil region" evidence="1">
    <location>
        <begin position="331"/>
        <end position="358"/>
    </location>
</feature>
<keyword evidence="4" id="KW-1185">Reference proteome</keyword>
<dbReference type="STRING" id="348780.NP_3882A"/>
<dbReference type="RefSeq" id="WP_011323649.1">
    <property type="nucleotide sequence ID" value="NC_007426.1"/>
</dbReference>
<gene>
    <name evidence="3" type="ordered locus">NP_3882A</name>
</gene>
<feature type="domain" description="Rad50/SbcC-type AAA" evidence="2">
    <location>
        <begin position="5"/>
        <end position="356"/>
    </location>
</feature>
<dbReference type="GeneID" id="3701901"/>
<dbReference type="InterPro" id="IPR038729">
    <property type="entry name" value="Rad50/SbcC_AAA"/>
</dbReference>
<dbReference type="HOGENOM" id="CLU_329220_0_0_2"/>
<name>A0A1U7EXU2_NATPD</name>
<keyword evidence="1" id="KW-0175">Coiled coil</keyword>
<feature type="coiled-coil region" evidence="1">
    <location>
        <begin position="723"/>
        <end position="764"/>
    </location>
</feature>
<dbReference type="KEGG" id="nph:NP_3882A"/>
<sequence length="959" mass="109053">MYLNELRIDDFGCFRNARLDNLDDRLIVIGGPQRAGKTTFMQALRQFPNGVSRGGDLPPATDEYRIDAELTHEGERYRYVLNGHASPSISPIGDGQNIDAGDIFGPVTERQYRNLYTISLDELRRLPPGIDDSEDLARVLLGGAYGDIAEIPEIEESFNDRAYDIGLSRGDPSTTSSELNDPYRTIREGIEARKEASQQVDEYRSVTQKLEDKRSEQSDLEDEIARRQQIRDRLNILKELFDPLQQLETLNAQLEDVDLDAIDDFPTHLADRLDHFEEQFQTATTDLAEARREFDQNATFDTTDEYYEWLLEHETEIDSLTEDQKLWARTAEELVESEESLEENRRDIEREIASLHSEWGESFTHIDEIETSAVDTARVADVASTIEDLRTERSDLKASIDSAQTRKQELESQLEGMEEEHEETREITVPKQKPAIVAGVAIVVGTGVGFAATPLVGGVVGLVVLAVGLYATDSTVTVETTVDADPYRELKGQVATLDGDLQADSERLTELDDQIEEKQSELTELVTELGLPEALPASEVPEFYKQVVELDDEIAAYREKQTEWEEDKENFASDIEDVATLLDDVADFSWAAEEPLEDADKVLAMLEAVAADLELARDVRRAERDRTECIEDIDDVLTEWDEDQSIDQETDDEDILEYIQAFNDEAERISELQETVEERDRIETQVTSRLENESAREAFEPLQEDDEPWIDVVRNVATEYADTDAIADEIRNEKRQIEELEAKRDELHEDCIELEQRQEDLASEEDLREARGKIEEGRVEFERLGEAYAVNRIAETMVKQLHERLMEDIVHSLVDDASDIFREITQEYEGIELDGDVQSLDFRALREDNHDHGVGELSRATAEQLFLAVRLARIQQTDVSLPVVLDDAATNFDPNHMSRVFEVIDQLTASNQVFFLTCHPQCVRITASNDLSAQYWSLNSGRFTRRETADTLEQQLSAD</sequence>
<dbReference type="OrthoDB" id="25344at2157"/>
<evidence type="ECO:0000259" key="2">
    <source>
        <dbReference type="Pfam" id="PF13476"/>
    </source>
</evidence>
<organism evidence="3 4">
    <name type="scientific">Natronomonas pharaonis (strain ATCC 35678 / DSM 2160 / CIP 103997 / JCM 8858 / NBRC 14720 / NCIMB 2260 / Gabara)</name>
    <name type="common">Halobacterium pharaonis</name>
    <dbReference type="NCBI Taxonomy" id="348780"/>
    <lineage>
        <taxon>Archaea</taxon>
        <taxon>Methanobacteriati</taxon>
        <taxon>Methanobacteriota</taxon>
        <taxon>Stenosarchaea group</taxon>
        <taxon>Halobacteria</taxon>
        <taxon>Halobacteriales</taxon>
        <taxon>Natronomonadaceae</taxon>
        <taxon>Natronomonas</taxon>
    </lineage>
</organism>
<evidence type="ECO:0000256" key="1">
    <source>
        <dbReference type="SAM" id="Coils"/>
    </source>
</evidence>
<feature type="coiled-coil region" evidence="1">
    <location>
        <begin position="386"/>
        <end position="427"/>
    </location>
</feature>
<dbReference type="Proteomes" id="UP000002698">
    <property type="component" value="Chromosome"/>
</dbReference>
<dbReference type="Gene3D" id="3.40.50.300">
    <property type="entry name" value="P-loop containing nucleotide triphosphate hydrolases"/>
    <property type="match status" value="2"/>
</dbReference>
<evidence type="ECO:0000313" key="4">
    <source>
        <dbReference type="Proteomes" id="UP000002698"/>
    </source>
</evidence>
<dbReference type="eggNOG" id="arCOG00369">
    <property type="taxonomic scope" value="Archaea"/>
</dbReference>
<reference evidence="3 4" key="1">
    <citation type="journal article" date="2005" name="Genome Res.">
        <title>Living with two extremes: conclusions from the genome sequence of Natronomonas pharaonis.</title>
        <authorList>
            <person name="Falb M."/>
            <person name="Pfeiffer F."/>
            <person name="Palm P."/>
            <person name="Rodewald K."/>
            <person name="Hickmann V."/>
            <person name="Tittor J."/>
            <person name="Oesterhelt D."/>
        </authorList>
    </citation>
    <scope>NUCLEOTIDE SEQUENCE [LARGE SCALE GENOMIC DNA]</scope>
    <source>
        <strain evidence="4">ATCC 35678 / DSM 2160 / CIP 103997 / JCM 8858 / NBRC 14720 / NCIMB 2260 / Gabara</strain>
    </source>
</reference>
<feature type="coiled-coil region" evidence="1">
    <location>
        <begin position="193"/>
        <end position="240"/>
    </location>
</feature>
<evidence type="ECO:0000313" key="3">
    <source>
        <dbReference type="EMBL" id="CAI50032.1"/>
    </source>
</evidence>
<dbReference type="EMBL" id="CR936257">
    <property type="protein sequence ID" value="CAI50032.1"/>
    <property type="molecule type" value="Genomic_DNA"/>
</dbReference>
<feature type="coiled-coil region" evidence="1">
    <location>
        <begin position="501"/>
        <end position="567"/>
    </location>
</feature>